<feature type="transmembrane region" description="Helical" evidence="1">
    <location>
        <begin position="450"/>
        <end position="473"/>
    </location>
</feature>
<keyword evidence="1" id="KW-0472">Membrane</keyword>
<keyword evidence="1" id="KW-1133">Transmembrane helix</keyword>
<feature type="transmembrane region" description="Helical" evidence="1">
    <location>
        <begin position="145"/>
        <end position="165"/>
    </location>
</feature>
<dbReference type="InterPro" id="IPR018674">
    <property type="entry name" value="DUF2142_membrane"/>
</dbReference>
<reference evidence="2 3" key="1">
    <citation type="submission" date="2020-08" db="EMBL/GenBank/DDBJ databases">
        <title>Genomic Encyclopedia of Type Strains, Phase IV (KMG-IV): sequencing the most valuable type-strain genomes for metagenomic binning, comparative biology and taxonomic classification.</title>
        <authorList>
            <person name="Goeker M."/>
        </authorList>
    </citation>
    <scope>NUCLEOTIDE SEQUENCE [LARGE SCALE GENOMIC DNA]</scope>
    <source>
        <strain evidence="2 3">DSM 22198</strain>
    </source>
</reference>
<feature type="transmembrane region" description="Helical" evidence="1">
    <location>
        <begin position="418"/>
        <end position="438"/>
    </location>
</feature>
<feature type="transmembrane region" description="Helical" evidence="1">
    <location>
        <begin position="177"/>
        <end position="201"/>
    </location>
</feature>
<sequence length="476" mass="51091">MGLSRRGVLVAALYFLVALASVLTLSSVVPPFEAPDEPAHFLKADSIARGQVRPRVIGDERGGEVDGAILRLIHTYQPHITKLSPVSPAVADDAAAVRWSNDHAQVTFSNTAQYGPFFYLPQAVTLVLGRLIDLSVDESYRLARVAGALTSILLASAAIALASWGRPLLVVMLLTPMYLFLTVSVSQDGLLISVAALYAALLTRLWSRTPETGWLTVDRTFLVALACAWMLALARPPYMLLALLLVHPRGPGVQALLRRRNFLKGLATPLLAPAVTIASAILWLFWAHVPGTRLALDPTIDAGAQLKLILTQPWRIPLIIANSGSAIEDVASHIIGVLGWLSIVLHSWAYAVGWWAIALAAIAVLLHRSGASFRVAGAAWPIILTVCGGIALALYVTWTPVGASRVLGMQGRYFSPLFSMGVLALPSLPVAFAGARLMRGRWVEYVREGMAALACAGMVLVLMHGLVLVRHAYLGV</sequence>
<name>A0A7X0ATU2_9PROT</name>
<comment type="caution">
    <text evidence="2">The sequence shown here is derived from an EMBL/GenBank/DDBJ whole genome shotgun (WGS) entry which is preliminary data.</text>
</comment>
<accession>A0A7X0ATU2</accession>
<feature type="transmembrane region" description="Helical" evidence="1">
    <location>
        <begin position="378"/>
        <end position="398"/>
    </location>
</feature>
<dbReference type="RefSeq" id="WP_184797121.1">
    <property type="nucleotide sequence ID" value="NZ_JACIIZ010000001.1"/>
</dbReference>
<evidence type="ECO:0000313" key="3">
    <source>
        <dbReference type="Proteomes" id="UP000539175"/>
    </source>
</evidence>
<feature type="transmembrane region" description="Helical" evidence="1">
    <location>
        <begin position="266"/>
        <end position="286"/>
    </location>
</feature>
<dbReference type="Pfam" id="PF09913">
    <property type="entry name" value="DUF2142"/>
    <property type="match status" value="1"/>
</dbReference>
<organism evidence="2 3">
    <name type="scientific">Nitrospirillum iridis</name>
    <dbReference type="NCBI Taxonomy" id="765888"/>
    <lineage>
        <taxon>Bacteria</taxon>
        <taxon>Pseudomonadati</taxon>
        <taxon>Pseudomonadota</taxon>
        <taxon>Alphaproteobacteria</taxon>
        <taxon>Rhodospirillales</taxon>
        <taxon>Azospirillaceae</taxon>
        <taxon>Nitrospirillum</taxon>
    </lineage>
</organism>
<dbReference type="AlphaFoldDB" id="A0A7X0ATU2"/>
<keyword evidence="1" id="KW-0812">Transmembrane</keyword>
<keyword evidence="3" id="KW-1185">Reference proteome</keyword>
<evidence type="ECO:0000256" key="1">
    <source>
        <dbReference type="SAM" id="Phobius"/>
    </source>
</evidence>
<gene>
    <name evidence="2" type="ORF">FHS74_000516</name>
</gene>
<feature type="transmembrane region" description="Helical" evidence="1">
    <location>
        <begin position="221"/>
        <end position="246"/>
    </location>
</feature>
<protein>
    <submittedName>
        <fullName evidence="2">Putative membrane protein</fullName>
    </submittedName>
</protein>
<dbReference type="EMBL" id="JACIIZ010000001">
    <property type="protein sequence ID" value="MBB6249983.1"/>
    <property type="molecule type" value="Genomic_DNA"/>
</dbReference>
<evidence type="ECO:0000313" key="2">
    <source>
        <dbReference type="EMBL" id="MBB6249983.1"/>
    </source>
</evidence>
<dbReference type="Proteomes" id="UP000539175">
    <property type="component" value="Unassembled WGS sequence"/>
</dbReference>
<feature type="transmembrane region" description="Helical" evidence="1">
    <location>
        <begin position="348"/>
        <end position="366"/>
    </location>
</feature>
<proteinExistence type="predicted"/>